<dbReference type="AlphaFoldDB" id="A0A7X1KAM8"/>
<dbReference type="RefSeq" id="WP_185681718.1">
    <property type="nucleotide sequence ID" value="NZ_JACLAU010000001.1"/>
</dbReference>
<feature type="transmembrane region" description="Helical" evidence="1">
    <location>
        <begin position="6"/>
        <end position="28"/>
    </location>
</feature>
<name>A0A7X1KAM8_9SPHN</name>
<evidence type="ECO:0000256" key="1">
    <source>
        <dbReference type="SAM" id="Phobius"/>
    </source>
</evidence>
<keyword evidence="1" id="KW-0472">Membrane</keyword>
<gene>
    <name evidence="2" type="ORF">H7F49_01180</name>
</gene>
<keyword evidence="1" id="KW-1133">Transmembrane helix</keyword>
<sequence>MSRPALQAIALVWGMMLFAALAILILHWRSDQPRFDRQVDTVPASRF</sequence>
<organism evidence="2 3">
    <name type="scientific">Novosphingobium aerophilum</name>
    <dbReference type="NCBI Taxonomy" id="2839843"/>
    <lineage>
        <taxon>Bacteria</taxon>
        <taxon>Pseudomonadati</taxon>
        <taxon>Pseudomonadota</taxon>
        <taxon>Alphaproteobacteria</taxon>
        <taxon>Sphingomonadales</taxon>
        <taxon>Sphingomonadaceae</taxon>
        <taxon>Novosphingobium</taxon>
    </lineage>
</organism>
<accession>A0A7X1KAM8</accession>
<protein>
    <submittedName>
        <fullName evidence="2">Uncharacterized protein</fullName>
    </submittedName>
</protein>
<evidence type="ECO:0000313" key="2">
    <source>
        <dbReference type="EMBL" id="MBC2650314.1"/>
    </source>
</evidence>
<keyword evidence="1" id="KW-0812">Transmembrane</keyword>
<reference evidence="2 3" key="1">
    <citation type="submission" date="2020-08" db="EMBL/GenBank/DDBJ databases">
        <title>The genome sequence of Novosphingobium flavum 4Y4.</title>
        <authorList>
            <person name="Liu Y."/>
        </authorList>
    </citation>
    <scope>NUCLEOTIDE SEQUENCE [LARGE SCALE GENOMIC DNA]</scope>
    <source>
        <strain evidence="2 3">4Y4</strain>
    </source>
</reference>
<evidence type="ECO:0000313" key="3">
    <source>
        <dbReference type="Proteomes" id="UP000520156"/>
    </source>
</evidence>
<dbReference type="Proteomes" id="UP000520156">
    <property type="component" value="Unassembled WGS sequence"/>
</dbReference>
<keyword evidence="3" id="KW-1185">Reference proteome</keyword>
<proteinExistence type="predicted"/>
<dbReference type="EMBL" id="JACLAU010000001">
    <property type="protein sequence ID" value="MBC2650314.1"/>
    <property type="molecule type" value="Genomic_DNA"/>
</dbReference>
<comment type="caution">
    <text evidence="2">The sequence shown here is derived from an EMBL/GenBank/DDBJ whole genome shotgun (WGS) entry which is preliminary data.</text>
</comment>